<dbReference type="InterPro" id="IPR002048">
    <property type="entry name" value="EF_hand_dom"/>
</dbReference>
<evidence type="ECO:0000259" key="4">
    <source>
        <dbReference type="PROSITE" id="PS50222"/>
    </source>
</evidence>
<dbReference type="PANTHER" id="PTHR10827">
    <property type="entry name" value="RETICULOCALBIN"/>
    <property type="match status" value="1"/>
</dbReference>
<feature type="domain" description="EF-hand" evidence="4">
    <location>
        <begin position="149"/>
        <end position="184"/>
    </location>
</feature>
<evidence type="ECO:0000256" key="3">
    <source>
        <dbReference type="ARBA" id="ARBA00022837"/>
    </source>
</evidence>
<protein>
    <submittedName>
        <fullName evidence="6">Luciferin-binding protein-like</fullName>
    </submittedName>
</protein>
<dbReference type="InParanoid" id="A0A1S3IUI3"/>
<dbReference type="PROSITE" id="PS50222">
    <property type="entry name" value="EF_HAND_2"/>
    <property type="match status" value="3"/>
</dbReference>
<dbReference type="Gene3D" id="1.10.238.10">
    <property type="entry name" value="EF-hand"/>
    <property type="match status" value="2"/>
</dbReference>
<feature type="domain" description="EF-hand" evidence="4">
    <location>
        <begin position="13"/>
        <end position="48"/>
    </location>
</feature>
<dbReference type="SUPFAM" id="SSF47473">
    <property type="entry name" value="EF-hand"/>
    <property type="match status" value="2"/>
</dbReference>
<reference evidence="6" key="1">
    <citation type="submission" date="2025-08" db="UniProtKB">
        <authorList>
            <consortium name="RefSeq"/>
        </authorList>
    </citation>
    <scope>IDENTIFICATION</scope>
    <source>
        <tissue evidence="6">Gonads</tissue>
    </source>
</reference>
<dbReference type="PANTHER" id="PTHR10827:SF98">
    <property type="entry name" value="45 KDA CALCIUM-BINDING PROTEIN"/>
    <property type="match status" value="1"/>
</dbReference>
<dbReference type="STRING" id="7574.A0A1S3IUI3"/>
<keyword evidence="1" id="KW-0479">Metal-binding</keyword>
<evidence type="ECO:0000256" key="2">
    <source>
        <dbReference type="ARBA" id="ARBA00022737"/>
    </source>
</evidence>
<keyword evidence="5" id="KW-1185">Reference proteome</keyword>
<dbReference type="PROSITE" id="PS00018">
    <property type="entry name" value="EF_HAND_1"/>
    <property type="match status" value="3"/>
</dbReference>
<dbReference type="KEGG" id="lak:106167599"/>
<dbReference type="AlphaFoldDB" id="A0A1S3IUI3"/>
<organism evidence="5 6">
    <name type="scientific">Lingula anatina</name>
    <name type="common">Brachiopod</name>
    <name type="synonym">Lingula unguis</name>
    <dbReference type="NCBI Taxonomy" id="7574"/>
    <lineage>
        <taxon>Eukaryota</taxon>
        <taxon>Metazoa</taxon>
        <taxon>Spiralia</taxon>
        <taxon>Lophotrochozoa</taxon>
        <taxon>Brachiopoda</taxon>
        <taxon>Linguliformea</taxon>
        <taxon>Lingulata</taxon>
        <taxon>Lingulida</taxon>
        <taxon>Linguloidea</taxon>
        <taxon>Lingulidae</taxon>
        <taxon>Lingula</taxon>
    </lineage>
</organism>
<dbReference type="SMART" id="SM00054">
    <property type="entry name" value="EFh"/>
    <property type="match status" value="3"/>
</dbReference>
<dbReference type="RefSeq" id="XP_013401867.1">
    <property type="nucleotide sequence ID" value="XM_013546413.1"/>
</dbReference>
<name>A0A1S3IUI3_LINAN</name>
<evidence type="ECO:0000256" key="1">
    <source>
        <dbReference type="ARBA" id="ARBA00022723"/>
    </source>
</evidence>
<evidence type="ECO:0000313" key="6">
    <source>
        <dbReference type="RefSeq" id="XP_013401867.1"/>
    </source>
</evidence>
<dbReference type="Pfam" id="PF13202">
    <property type="entry name" value="EF-hand_5"/>
    <property type="match status" value="2"/>
</dbReference>
<feature type="domain" description="EF-hand" evidence="4">
    <location>
        <begin position="277"/>
        <end position="305"/>
    </location>
</feature>
<proteinExistence type="predicted"/>
<dbReference type="OrthoDB" id="6242242at2759"/>
<keyword evidence="3" id="KW-0106">Calcium</keyword>
<accession>A0A1S3IUI3</accession>
<dbReference type="GO" id="GO:0005509">
    <property type="term" value="F:calcium ion binding"/>
    <property type="evidence" value="ECO:0007669"/>
    <property type="project" value="InterPro"/>
</dbReference>
<keyword evidence="2" id="KW-0677">Repeat</keyword>
<dbReference type="Proteomes" id="UP000085678">
    <property type="component" value="Unplaced"/>
</dbReference>
<gene>
    <name evidence="6" type="primary">LOC106167599</name>
</gene>
<dbReference type="GeneID" id="106167599"/>
<sequence length="321" mass="36308">MPDDYPQVKGSEVWRRKFRTRFRNLDSDGDGFVSANDYVMGALLVAERIGLGAKRTNALLESRLHVWKNISTNGTGVDTVTEEEFINNVLASVNSSIRHYIPTHGSLFVLPKRGFKKREFQLNKMPDDYPQVKGSEMPDDYPQVKGSEVWRRKFRTRFRNLDSDGDGFVTANDYVMGALLVAERIGLGAKRTNALLESRLHVWKNISTNGTGVDTVTEEEFINNVLASVNSSIRHYIPTHGSREFDTIDQDGVGFVSPKDHEQFFYGNAIPVHFSPEIFKVLDANGDGRLNREEFVQGWVDFLLGEDPESPYHCFLGPLVD</sequence>
<evidence type="ECO:0000313" key="5">
    <source>
        <dbReference type="Proteomes" id="UP000085678"/>
    </source>
</evidence>
<dbReference type="InterPro" id="IPR018247">
    <property type="entry name" value="EF_Hand_1_Ca_BS"/>
</dbReference>
<dbReference type="InterPro" id="IPR011992">
    <property type="entry name" value="EF-hand-dom_pair"/>
</dbReference>
<dbReference type="Pfam" id="PF13499">
    <property type="entry name" value="EF-hand_7"/>
    <property type="match status" value="1"/>
</dbReference>